<dbReference type="GO" id="GO:0005524">
    <property type="term" value="F:ATP binding"/>
    <property type="evidence" value="ECO:0007669"/>
    <property type="project" value="UniProtKB-KW"/>
</dbReference>
<dbReference type="CDD" id="cd16917">
    <property type="entry name" value="HATPase_UhpB-NarQ-NarX-like"/>
    <property type="match status" value="1"/>
</dbReference>
<dbReference type="PANTHER" id="PTHR24421:SF10">
    <property type="entry name" value="NITRATE_NITRITE SENSOR PROTEIN NARQ"/>
    <property type="match status" value="1"/>
</dbReference>
<dbReference type="EMBL" id="STGW01000007">
    <property type="protein sequence ID" value="THV12118.1"/>
    <property type="molecule type" value="Genomic_DNA"/>
</dbReference>
<evidence type="ECO:0000313" key="20">
    <source>
        <dbReference type="EMBL" id="THV12118.1"/>
    </source>
</evidence>
<feature type="domain" description="Histidine kinase/HSP90-like ATPase" evidence="19">
    <location>
        <begin position="588"/>
        <end position="678"/>
    </location>
</feature>
<dbReference type="InterPro" id="IPR004358">
    <property type="entry name" value="Sig_transdc_His_kin-like_C"/>
</dbReference>
<dbReference type="InterPro" id="IPR003594">
    <property type="entry name" value="HATPase_dom"/>
</dbReference>
<evidence type="ECO:0000256" key="3">
    <source>
        <dbReference type="ARBA" id="ARBA00004496"/>
    </source>
</evidence>
<keyword evidence="18" id="KW-1133">Transmembrane helix</keyword>
<dbReference type="SMART" id="SM00387">
    <property type="entry name" value="HATPase_c"/>
    <property type="match status" value="1"/>
</dbReference>
<keyword evidence="15" id="KW-0411">Iron-sulfur</keyword>
<keyword evidence="11 20" id="KW-0418">Kinase</keyword>
<keyword evidence="13" id="KW-0408">Iron</keyword>
<dbReference type="SUPFAM" id="SSF55781">
    <property type="entry name" value="GAF domain-like"/>
    <property type="match status" value="1"/>
</dbReference>
<feature type="transmembrane region" description="Helical" evidence="18">
    <location>
        <begin position="233"/>
        <end position="255"/>
    </location>
</feature>
<evidence type="ECO:0000256" key="13">
    <source>
        <dbReference type="ARBA" id="ARBA00023004"/>
    </source>
</evidence>
<dbReference type="GO" id="GO:0016020">
    <property type="term" value="C:membrane"/>
    <property type="evidence" value="ECO:0007669"/>
    <property type="project" value="InterPro"/>
</dbReference>
<comment type="caution">
    <text evidence="20">The sequence shown here is derived from an EMBL/GenBank/DDBJ whole genome shotgun (WGS) entry which is preliminary data.</text>
</comment>
<dbReference type="PRINTS" id="PR00344">
    <property type="entry name" value="BCTRLSENSOR"/>
</dbReference>
<keyword evidence="21" id="KW-1185">Reference proteome</keyword>
<dbReference type="Gene3D" id="1.20.5.1930">
    <property type="match status" value="1"/>
</dbReference>
<evidence type="ECO:0000256" key="7">
    <source>
        <dbReference type="ARBA" id="ARBA00022490"/>
    </source>
</evidence>
<evidence type="ECO:0000256" key="10">
    <source>
        <dbReference type="ARBA" id="ARBA00022741"/>
    </source>
</evidence>
<feature type="transmembrane region" description="Helical" evidence="18">
    <location>
        <begin position="74"/>
        <end position="92"/>
    </location>
</feature>
<evidence type="ECO:0000256" key="6">
    <source>
        <dbReference type="ARBA" id="ARBA00022485"/>
    </source>
</evidence>
<name>A0A4S8N7E2_9ACTN</name>
<feature type="transmembrane region" description="Helical" evidence="18">
    <location>
        <begin position="146"/>
        <end position="167"/>
    </location>
</feature>
<dbReference type="Pfam" id="PF07730">
    <property type="entry name" value="HisKA_3"/>
    <property type="match status" value="1"/>
</dbReference>
<comment type="catalytic activity">
    <reaction evidence="1">
        <text>ATP + protein L-histidine = ADP + protein N-phospho-L-histidine.</text>
        <dbReference type="EC" id="2.7.13.3"/>
    </reaction>
</comment>
<feature type="transmembrane region" description="Helical" evidence="18">
    <location>
        <begin position="197"/>
        <end position="218"/>
    </location>
</feature>
<keyword evidence="12" id="KW-0067">ATP-binding</keyword>
<protein>
    <recommendedName>
        <fullName evidence="5">Oxygen sensor histidine kinase NreB</fullName>
        <ecNumber evidence="4">2.7.13.3</ecNumber>
    </recommendedName>
    <alternativeName>
        <fullName evidence="17">Nitrogen regulation protein B</fullName>
    </alternativeName>
</protein>
<evidence type="ECO:0000256" key="12">
    <source>
        <dbReference type="ARBA" id="ARBA00022840"/>
    </source>
</evidence>
<dbReference type="OrthoDB" id="227596at2"/>
<dbReference type="RefSeq" id="WP_136563170.1">
    <property type="nucleotide sequence ID" value="NZ_BAABLS010000004.1"/>
</dbReference>
<evidence type="ECO:0000259" key="19">
    <source>
        <dbReference type="SMART" id="SM00387"/>
    </source>
</evidence>
<evidence type="ECO:0000256" key="14">
    <source>
        <dbReference type="ARBA" id="ARBA00023012"/>
    </source>
</evidence>
<dbReference type="GO" id="GO:0051539">
    <property type="term" value="F:4 iron, 4 sulfur cluster binding"/>
    <property type="evidence" value="ECO:0007669"/>
    <property type="project" value="UniProtKB-KW"/>
</dbReference>
<evidence type="ECO:0000256" key="16">
    <source>
        <dbReference type="ARBA" id="ARBA00024827"/>
    </source>
</evidence>
<dbReference type="AlphaFoldDB" id="A0A4S8N7E2"/>
<evidence type="ECO:0000256" key="15">
    <source>
        <dbReference type="ARBA" id="ARBA00023014"/>
    </source>
</evidence>
<evidence type="ECO:0000256" key="9">
    <source>
        <dbReference type="ARBA" id="ARBA00022679"/>
    </source>
</evidence>
<gene>
    <name evidence="20" type="ORF">E9934_12255</name>
</gene>
<evidence type="ECO:0000256" key="11">
    <source>
        <dbReference type="ARBA" id="ARBA00022777"/>
    </source>
</evidence>
<dbReference type="InterPro" id="IPR050482">
    <property type="entry name" value="Sensor_HK_TwoCompSys"/>
</dbReference>
<comment type="subcellular location">
    <subcellularLocation>
        <location evidence="3">Cytoplasm</location>
    </subcellularLocation>
</comment>
<keyword evidence="6" id="KW-0004">4Fe-4S</keyword>
<dbReference type="SUPFAM" id="SSF55874">
    <property type="entry name" value="ATPase domain of HSP90 chaperone/DNA topoisomerase II/histidine kinase"/>
    <property type="match status" value="1"/>
</dbReference>
<feature type="transmembrane region" description="Helical" evidence="18">
    <location>
        <begin position="322"/>
        <end position="340"/>
    </location>
</feature>
<evidence type="ECO:0000256" key="8">
    <source>
        <dbReference type="ARBA" id="ARBA00022553"/>
    </source>
</evidence>
<evidence type="ECO:0000256" key="1">
    <source>
        <dbReference type="ARBA" id="ARBA00000085"/>
    </source>
</evidence>
<dbReference type="InterPro" id="IPR036890">
    <property type="entry name" value="HATPase_C_sf"/>
</dbReference>
<reference evidence="20 21" key="1">
    <citation type="journal article" date="2009" name="Int. J. Syst. Evol. Microbiol.">
        <title>Nocardioides caeni sp. nov., isolated from wastewater.</title>
        <authorList>
            <person name="Yoon J.H."/>
            <person name="Kang S.J."/>
            <person name="Park S."/>
            <person name="Kim W."/>
            <person name="Oh T.K."/>
        </authorList>
    </citation>
    <scope>NUCLEOTIDE SEQUENCE [LARGE SCALE GENOMIC DNA]</scope>
    <source>
        <strain evidence="20 21">DSM 23134</strain>
    </source>
</reference>
<keyword evidence="7" id="KW-0963">Cytoplasm</keyword>
<dbReference type="Pfam" id="PF02518">
    <property type="entry name" value="HATPase_c"/>
    <property type="match status" value="1"/>
</dbReference>
<feature type="transmembrane region" description="Helical" evidence="18">
    <location>
        <begin position="112"/>
        <end position="134"/>
    </location>
</feature>
<dbReference type="PANTHER" id="PTHR24421">
    <property type="entry name" value="NITRATE/NITRITE SENSOR PROTEIN NARX-RELATED"/>
    <property type="match status" value="1"/>
</dbReference>
<dbReference type="Gene3D" id="3.30.565.10">
    <property type="entry name" value="Histidine kinase-like ATPase, C-terminal domain"/>
    <property type="match status" value="1"/>
</dbReference>
<organism evidence="20 21">
    <name type="scientific">Nocardioides caeni</name>
    <dbReference type="NCBI Taxonomy" id="574700"/>
    <lineage>
        <taxon>Bacteria</taxon>
        <taxon>Bacillati</taxon>
        <taxon>Actinomycetota</taxon>
        <taxon>Actinomycetes</taxon>
        <taxon>Propionibacteriales</taxon>
        <taxon>Nocardioidaceae</taxon>
        <taxon>Nocardioides</taxon>
    </lineage>
</organism>
<keyword evidence="14" id="KW-0902">Two-component regulatory system</keyword>
<sequence>MQVPVPKPVQRLQVLAIPVVCVLLLPASAVIDAMTPAEGPGLAVAAGPGWPWAANGAILGILAALILLRDRTQLFGWMLSLYGLFWAVDGFAQSYLRAGITETDAWPASTFVLWFFNRFGSYLVGVVAVLLLIFPTGRFLAGRWRVLSWIATGAVVLSGLVFVVLPAEGEQRLDGLPPQVDQDPTSLSALAGHGPQLATLGIGLSVCAFFFSLLVVVVRHRRSEGVERDRMQWLLWSVVIIAAVVVVGLVFPGGLADYTGAFSATVVPPAAMTIGILRPHLVPIADLLGRTVVLAAVVVVLVAADALVLAALTLVLDDDLTSAQVAAVVLVVAVVLYGPLRQRLSAAVRRVMLGARGDRYDAVAGLASTLETTDDTAEQLAAVARSVAAAFGVPFVSVEVDREHGERLVTTHGVRPGEVRTLPITYRGASIGRLVLPARGLRSRLTDRDEELLGDLVRQAATAARTGQLAEEVQRSRERLVAAREEERRRIRRDLHDGLGPALGGIVFQLDAARMIVDRDPAAAAEQLATVSGHVQDVVADVRRLVHDLRPPALDDRGLVGALRQQAESLALELTVTAPDLSGRLPAAVEVAAYRIVGEALTNVARHAGDPGVHLTLALTDDALTVEVADRGVGIAADRQAGVGLASLRERAAELGGTTTITSPGAGTVVRAHLPSRTPS</sequence>
<evidence type="ECO:0000313" key="21">
    <source>
        <dbReference type="Proteomes" id="UP000307087"/>
    </source>
</evidence>
<keyword evidence="9" id="KW-0808">Transferase</keyword>
<dbReference type="EC" id="2.7.13.3" evidence="4"/>
<keyword evidence="8" id="KW-0597">Phosphoprotein</keyword>
<comment type="cofactor">
    <cofactor evidence="2">
        <name>[4Fe-4S] cluster</name>
        <dbReference type="ChEBI" id="CHEBI:49883"/>
    </cofactor>
</comment>
<dbReference type="GO" id="GO:0005737">
    <property type="term" value="C:cytoplasm"/>
    <property type="evidence" value="ECO:0007669"/>
    <property type="project" value="UniProtKB-SubCell"/>
</dbReference>
<feature type="transmembrane region" description="Helical" evidence="18">
    <location>
        <begin position="293"/>
        <end position="316"/>
    </location>
</feature>
<evidence type="ECO:0000256" key="18">
    <source>
        <dbReference type="SAM" id="Phobius"/>
    </source>
</evidence>
<proteinExistence type="predicted"/>
<evidence type="ECO:0000256" key="4">
    <source>
        <dbReference type="ARBA" id="ARBA00012438"/>
    </source>
</evidence>
<dbReference type="Proteomes" id="UP000307087">
    <property type="component" value="Unassembled WGS sequence"/>
</dbReference>
<feature type="transmembrane region" description="Helical" evidence="18">
    <location>
        <begin position="261"/>
        <end position="281"/>
    </location>
</feature>
<evidence type="ECO:0000256" key="2">
    <source>
        <dbReference type="ARBA" id="ARBA00001966"/>
    </source>
</evidence>
<evidence type="ECO:0000256" key="17">
    <source>
        <dbReference type="ARBA" id="ARBA00030800"/>
    </source>
</evidence>
<accession>A0A4S8N7E2</accession>
<keyword evidence="18" id="KW-0472">Membrane</keyword>
<keyword evidence="10" id="KW-0547">Nucleotide-binding</keyword>
<feature type="transmembrane region" description="Helical" evidence="18">
    <location>
        <begin position="49"/>
        <end position="67"/>
    </location>
</feature>
<keyword evidence="18" id="KW-0812">Transmembrane</keyword>
<keyword evidence="15" id="KW-0479">Metal-binding</keyword>
<dbReference type="InterPro" id="IPR011712">
    <property type="entry name" value="Sig_transdc_His_kin_sub3_dim/P"/>
</dbReference>
<evidence type="ECO:0000256" key="5">
    <source>
        <dbReference type="ARBA" id="ARBA00017322"/>
    </source>
</evidence>
<dbReference type="GO" id="GO:0000155">
    <property type="term" value="F:phosphorelay sensor kinase activity"/>
    <property type="evidence" value="ECO:0007669"/>
    <property type="project" value="InterPro"/>
</dbReference>
<dbReference type="GO" id="GO:0046983">
    <property type="term" value="F:protein dimerization activity"/>
    <property type="evidence" value="ECO:0007669"/>
    <property type="project" value="InterPro"/>
</dbReference>
<comment type="function">
    <text evidence="16">Member of the two-component regulatory system NreB/NreC involved in the control of dissimilatory nitrate/nitrite reduction in response to oxygen. NreB functions as a direct oxygen sensor histidine kinase which is autophosphorylated, in the absence of oxygen, probably at the conserved histidine residue, and transfers its phosphate group probably to a conserved aspartate residue of NreC. NreB/NreC activates the expression of the nitrate (narGHJI) and nitrite (nir) reductase operons, as well as the putative nitrate transporter gene narT.</text>
</comment>